<dbReference type="RefSeq" id="WP_001016485.1">
    <property type="nucleotide sequence ID" value="NZ_BDLM01000011.1"/>
</dbReference>
<sequence>MNHQVIQPIIRQHAANAAFYWLQKEESRFSPLVKSADLRQFNQYIDANLEGLHVAGDDGWEESYAALRRWHSQGEAFVCGFLANQCQNPAWMKATWSYVSKYADTTLNGYVSALSHSAKEHVYGTVNEFLLSSIPSEVQIALNICSQSKLHLSEDFLIKKLDNGNIQEKVAVLDYIRKLGLQSYLPALTVYFGSNELSVRFSAVSAACWLSSDKSMMINPLCLLIDDYLTLPPLRGIEGIRKNQQTEMLVRLLGQCCSELTYPFAFISGLPEYLQIIFYAHYANTKTLPLLLSLMEKEELSRIAFVAVSLITGIDIDDKEYLLPAKDEKLPEITSRLNVFGTGIGMPDIHKVTSMCQQYRNEERLFLGKSVTASWCNTNFSDGSQLVRWIASWHLFHLDKNTSPKDNLLNY</sequence>
<reference evidence="1 2" key="1">
    <citation type="submission" date="2020-06" db="EMBL/GenBank/DDBJ databases">
        <title>REHAB project genomes.</title>
        <authorList>
            <person name="Shaw L.P."/>
        </authorList>
    </citation>
    <scope>NUCLEOTIDE SEQUENCE [LARGE SCALE GENOMIC DNA]</scope>
    <source>
        <strain evidence="1 2">RHB10-C12</strain>
    </source>
</reference>
<evidence type="ECO:0000313" key="1">
    <source>
        <dbReference type="EMBL" id="QMO40863.1"/>
    </source>
</evidence>
<dbReference type="AlphaFoldDB" id="A0A085P5Y5"/>
<gene>
    <name evidence="1" type="ORF">HVW43_11330</name>
</gene>
<proteinExistence type="predicted"/>
<accession>A0A085P5Y5</accession>
<dbReference type="EMBL" id="CP057906">
    <property type="protein sequence ID" value="QMO40863.1"/>
    <property type="molecule type" value="Genomic_DNA"/>
</dbReference>
<organism evidence="1 2">
    <name type="scientific">Escherichia coli</name>
    <dbReference type="NCBI Taxonomy" id="562"/>
    <lineage>
        <taxon>Bacteria</taxon>
        <taxon>Pseudomonadati</taxon>
        <taxon>Pseudomonadota</taxon>
        <taxon>Gammaproteobacteria</taxon>
        <taxon>Enterobacterales</taxon>
        <taxon>Enterobacteriaceae</taxon>
        <taxon>Escherichia</taxon>
    </lineage>
</organism>
<dbReference type="Proteomes" id="UP000514754">
    <property type="component" value="Chromosome"/>
</dbReference>
<name>A0A085P5Y5_ECOLX</name>
<evidence type="ECO:0000313" key="2">
    <source>
        <dbReference type="Proteomes" id="UP000514754"/>
    </source>
</evidence>
<protein>
    <submittedName>
        <fullName evidence="1">Uncharacterized protein</fullName>
    </submittedName>
</protein>